<dbReference type="Gene3D" id="1.10.510.10">
    <property type="entry name" value="Transferase(Phosphotransferase) domain 1"/>
    <property type="match status" value="1"/>
</dbReference>
<dbReference type="Proteomes" id="UP000315440">
    <property type="component" value="Unassembled WGS sequence"/>
</dbReference>
<protein>
    <submittedName>
        <fullName evidence="6">Serine/threonine-protein kinase PknD</fullName>
        <ecNumber evidence="6">2.7.11.1</ecNumber>
    </submittedName>
</protein>
<dbReference type="CDD" id="cd14014">
    <property type="entry name" value="STKc_PknB_like"/>
    <property type="match status" value="1"/>
</dbReference>
<reference evidence="6 7" key="1">
    <citation type="submission" date="2019-02" db="EMBL/GenBank/DDBJ databases">
        <title>Deep-cultivation of Planctomycetes and their phenomic and genomic characterization uncovers novel biology.</title>
        <authorList>
            <person name="Wiegand S."/>
            <person name="Jogler M."/>
            <person name="Boedeker C."/>
            <person name="Pinto D."/>
            <person name="Vollmers J."/>
            <person name="Rivas-Marin E."/>
            <person name="Kohn T."/>
            <person name="Peeters S.H."/>
            <person name="Heuer A."/>
            <person name="Rast P."/>
            <person name="Oberbeckmann S."/>
            <person name="Bunk B."/>
            <person name="Jeske O."/>
            <person name="Meyerdierks A."/>
            <person name="Storesund J.E."/>
            <person name="Kallscheuer N."/>
            <person name="Luecker S."/>
            <person name="Lage O.M."/>
            <person name="Pohl T."/>
            <person name="Merkel B.J."/>
            <person name="Hornburger P."/>
            <person name="Mueller R.-W."/>
            <person name="Bruemmer F."/>
            <person name="Labrenz M."/>
            <person name="Spormann A.M."/>
            <person name="Op Den Camp H."/>
            <person name="Overmann J."/>
            <person name="Amann R."/>
            <person name="Jetten M.S.M."/>
            <person name="Mascher T."/>
            <person name="Medema M.H."/>
            <person name="Devos D.P."/>
            <person name="Kaster A.-K."/>
            <person name="Ovreas L."/>
            <person name="Rohde M."/>
            <person name="Galperin M.Y."/>
            <person name="Jogler C."/>
        </authorList>
    </citation>
    <scope>NUCLEOTIDE SEQUENCE [LARGE SCALE GENOMIC DNA]</scope>
    <source>
        <strain evidence="6 7">Mal64</strain>
    </source>
</reference>
<evidence type="ECO:0000313" key="7">
    <source>
        <dbReference type="Proteomes" id="UP000315440"/>
    </source>
</evidence>
<evidence type="ECO:0000259" key="5">
    <source>
        <dbReference type="PROSITE" id="PS50011"/>
    </source>
</evidence>
<dbReference type="InterPro" id="IPR011009">
    <property type="entry name" value="Kinase-like_dom_sf"/>
</dbReference>
<gene>
    <name evidence="6" type="primary">pknD_3</name>
    <name evidence="6" type="ORF">Mal64_11500</name>
</gene>
<proteinExistence type="predicted"/>
<organism evidence="6 7">
    <name type="scientific">Pseudobythopirellula maris</name>
    <dbReference type="NCBI Taxonomy" id="2527991"/>
    <lineage>
        <taxon>Bacteria</taxon>
        <taxon>Pseudomonadati</taxon>
        <taxon>Planctomycetota</taxon>
        <taxon>Planctomycetia</taxon>
        <taxon>Pirellulales</taxon>
        <taxon>Lacipirellulaceae</taxon>
        <taxon>Pseudobythopirellula</taxon>
    </lineage>
</organism>
<dbReference type="PROSITE" id="PS50011">
    <property type="entry name" value="PROTEIN_KINASE_DOM"/>
    <property type="match status" value="1"/>
</dbReference>
<dbReference type="AlphaFoldDB" id="A0A5C5ZWS5"/>
<dbReference type="SUPFAM" id="SSF56112">
    <property type="entry name" value="Protein kinase-like (PK-like)"/>
    <property type="match status" value="1"/>
</dbReference>
<evidence type="ECO:0000313" key="6">
    <source>
        <dbReference type="EMBL" id="TWT90753.1"/>
    </source>
</evidence>
<dbReference type="SMART" id="SM00220">
    <property type="entry name" value="S_TKc"/>
    <property type="match status" value="1"/>
</dbReference>
<dbReference type="RefSeq" id="WP_146397918.1">
    <property type="nucleotide sequence ID" value="NZ_SJPQ01000001.1"/>
</dbReference>
<dbReference type="Pfam" id="PF00069">
    <property type="entry name" value="Pkinase"/>
    <property type="match status" value="1"/>
</dbReference>
<evidence type="ECO:0000256" key="2">
    <source>
        <dbReference type="ARBA" id="ARBA00022741"/>
    </source>
</evidence>
<dbReference type="GO" id="GO:0004674">
    <property type="term" value="F:protein serine/threonine kinase activity"/>
    <property type="evidence" value="ECO:0007669"/>
    <property type="project" value="UniProtKB-EC"/>
</dbReference>
<keyword evidence="1 6" id="KW-0808">Transferase</keyword>
<evidence type="ECO:0000256" key="4">
    <source>
        <dbReference type="ARBA" id="ARBA00022840"/>
    </source>
</evidence>
<keyword evidence="4" id="KW-0067">ATP-binding</keyword>
<comment type="caution">
    <text evidence="6">The sequence shown here is derived from an EMBL/GenBank/DDBJ whole genome shotgun (WGS) entry which is preliminary data.</text>
</comment>
<keyword evidence="2" id="KW-0547">Nucleotide-binding</keyword>
<name>A0A5C5ZWS5_9BACT</name>
<dbReference type="InterPro" id="IPR000719">
    <property type="entry name" value="Prot_kinase_dom"/>
</dbReference>
<evidence type="ECO:0000256" key="1">
    <source>
        <dbReference type="ARBA" id="ARBA00022679"/>
    </source>
</evidence>
<dbReference type="InterPro" id="IPR008271">
    <property type="entry name" value="Ser/Thr_kinase_AS"/>
</dbReference>
<dbReference type="PANTHER" id="PTHR43289">
    <property type="entry name" value="MITOGEN-ACTIVATED PROTEIN KINASE KINASE KINASE 20-RELATED"/>
    <property type="match status" value="1"/>
</dbReference>
<dbReference type="GO" id="GO:0005524">
    <property type="term" value="F:ATP binding"/>
    <property type="evidence" value="ECO:0007669"/>
    <property type="project" value="UniProtKB-KW"/>
</dbReference>
<sequence>MSEASEIDDLLDRWEDALEGGAPIDLATLCAHRPELLGELQRRVDALEAIDNRLEQTGMHGVTEGPGPNGAMRPVDEAVGDLVVAEGSYRGLRLLARGGLGVVYTGQDEKLHREVAVKFLQRRCSKDEASLRQFMVEAEVTSRLEHPGVVPVYGAGLTEDDRPFYAMRLIQGETLDDAIAEFHGAHDDPEADPAKADDRISPHDASRNLELRSLLTRFVSVCRTIAYAHNRGILHRDIKPANVMLGRYGETLVVDWGLAMAVGREGQFKHELEKTLMPMATSSMTESGSIAGTPAYMSPEQMSGDGTLSPAADIYALGATLYKLLTGRPPVEAPTLAELRQLVIRGEFDPPRRLAPGLSAALEAICLKAMALQPEKRYATAMELGDEVERYLADEPVAAYQEPFTRKVARWARRHRSVVQTAAAAVVSLLVLTTVFSGWQTRTAQRATVARHDGLISRASLAANALGSELDRRMLILDIASRDRELRLALKAAYKDPENREKWMAVNEWLFEQRNYWLEKRGLASYNWFVNLDDGRGTQIARAPLINPTTGKEFDSYGDTYAHREYFHGLGPVTPDLRQDEIEPIRQPQLVAPFSGTHGEPVVVFSVPIFPPDASDGRPIGVLGMAVQVFDITGLDANLGENQLLTIAHTNLDFFVKPNTRYGLIMQHEHFHRAARAGAASSGELPLYHPVWLIQEVIEEINGHDEEPFLMENYHDALAETDPEYSGEWLAAIAPVRFAGRNGKLTGWCVLLQERP</sequence>
<dbReference type="Gene3D" id="3.30.200.20">
    <property type="entry name" value="Phosphorylase Kinase, domain 1"/>
    <property type="match status" value="1"/>
</dbReference>
<keyword evidence="7" id="KW-1185">Reference proteome</keyword>
<dbReference type="EMBL" id="SJPQ01000001">
    <property type="protein sequence ID" value="TWT90753.1"/>
    <property type="molecule type" value="Genomic_DNA"/>
</dbReference>
<keyword evidence="3 6" id="KW-0418">Kinase</keyword>
<dbReference type="OrthoDB" id="6111975at2"/>
<dbReference type="PROSITE" id="PS00108">
    <property type="entry name" value="PROTEIN_KINASE_ST"/>
    <property type="match status" value="1"/>
</dbReference>
<feature type="domain" description="Protein kinase" evidence="5">
    <location>
        <begin position="89"/>
        <end position="392"/>
    </location>
</feature>
<accession>A0A5C5ZWS5</accession>
<evidence type="ECO:0000256" key="3">
    <source>
        <dbReference type="ARBA" id="ARBA00022777"/>
    </source>
</evidence>
<dbReference type="EC" id="2.7.11.1" evidence="6"/>
<dbReference type="PANTHER" id="PTHR43289:SF6">
    <property type="entry name" value="SERINE_THREONINE-PROTEIN KINASE NEKL-3"/>
    <property type="match status" value="1"/>
</dbReference>